<sequence>MMYMEKYANMIKEKLNSGKVLCGVAVSLSDSVVSELIGISGYDFVWIEGEHGALDRKDIQQHMIAAHAGGAASLVRLVNSDPDIVKPIMDMGTDIICFPFINTVQDAQKAVAACTYPPNGIRGYNPQRASYYGNMNYFDYVKNANNETLKMMLIEQKAGYDNLEEIVKVKGVDIIALGPGDLSLDMGFSGYMDRIEIKDMISNATDICKKYKMPFVTFPSIEKNSIETWVNIGSNMLCFAQDTTFITYVINQLLSFYNEIVPIKKQH</sequence>
<keyword evidence="2" id="KW-0479">Metal-binding</keyword>
<dbReference type="InterPro" id="IPR015813">
    <property type="entry name" value="Pyrv/PenolPyrv_kinase-like_dom"/>
</dbReference>
<proteinExistence type="inferred from homology"/>
<evidence type="ECO:0000256" key="2">
    <source>
        <dbReference type="ARBA" id="ARBA00022723"/>
    </source>
</evidence>
<reference evidence="5 6" key="1">
    <citation type="submission" date="2010-05" db="EMBL/GenBank/DDBJ databases">
        <authorList>
            <person name="Qin X."/>
            <person name="Bachman B."/>
            <person name="Battles P."/>
            <person name="Bell A."/>
            <person name="Bess C."/>
            <person name="Bickham C."/>
            <person name="Chaboub L."/>
            <person name="Chen D."/>
            <person name="Coyle M."/>
            <person name="Deiros D.R."/>
            <person name="Dinh H."/>
            <person name="Forbes L."/>
            <person name="Fowler G."/>
            <person name="Francisco L."/>
            <person name="Fu Q."/>
            <person name="Gubbala S."/>
            <person name="Hale W."/>
            <person name="Han Y."/>
            <person name="Hemphill L."/>
            <person name="Highlander S.K."/>
            <person name="Hirani K."/>
            <person name="Hogues M."/>
            <person name="Jackson L."/>
            <person name="Jakkamsetti A."/>
            <person name="Javaid M."/>
            <person name="Jiang H."/>
            <person name="Korchina V."/>
            <person name="Kovar C."/>
            <person name="Lara F."/>
            <person name="Lee S."/>
            <person name="Mata R."/>
            <person name="Mathew T."/>
            <person name="Moen C."/>
            <person name="Morales K."/>
            <person name="Munidasa M."/>
            <person name="Nazareth L."/>
            <person name="Ngo R."/>
            <person name="Nguyen L."/>
            <person name="Okwuonu G."/>
            <person name="Ongeri F."/>
            <person name="Patil S."/>
            <person name="Petrosino J."/>
            <person name="Pham C."/>
            <person name="Pham P."/>
            <person name="Pu L.-L."/>
            <person name="Puazo M."/>
            <person name="Raj R."/>
            <person name="Reid J."/>
            <person name="Rouhana J."/>
            <person name="Saada N."/>
            <person name="Shang Y."/>
            <person name="Simmons D."/>
            <person name="Thornton R."/>
            <person name="Warren J."/>
            <person name="Weissenberger G."/>
            <person name="Zhang J."/>
            <person name="Zhang L."/>
            <person name="Zhou C."/>
            <person name="Zhu D."/>
            <person name="Muzny D."/>
            <person name="Worley K."/>
            <person name="Gibbs R."/>
        </authorList>
    </citation>
    <scope>NUCLEOTIDE SEQUENCE [LARGE SCALE GENOMIC DNA]</scope>
    <source>
        <strain evidence="5 6">NAP08</strain>
    </source>
</reference>
<evidence type="ECO:0000313" key="5">
    <source>
        <dbReference type="EMBL" id="EFH07281.1"/>
    </source>
</evidence>
<dbReference type="PANTHER" id="PTHR30502:SF0">
    <property type="entry name" value="PHOSPHOENOLPYRUVATE CARBOXYLASE FAMILY PROTEIN"/>
    <property type="match status" value="1"/>
</dbReference>
<gene>
    <name evidence="5" type="ORF">HMPREF0220_1593</name>
</gene>
<dbReference type="GO" id="GO:0005737">
    <property type="term" value="C:cytoplasm"/>
    <property type="evidence" value="ECO:0007669"/>
    <property type="project" value="TreeGrafter"/>
</dbReference>
<dbReference type="AlphaFoldDB" id="D5Q3W1"/>
<organism evidence="5 6">
    <name type="scientific">Clostridioides difficile NAP08</name>
    <dbReference type="NCBI Taxonomy" id="525259"/>
    <lineage>
        <taxon>Bacteria</taxon>
        <taxon>Bacillati</taxon>
        <taxon>Bacillota</taxon>
        <taxon>Clostridia</taxon>
        <taxon>Peptostreptococcales</taxon>
        <taxon>Peptostreptococcaceae</taxon>
        <taxon>Clostridioides</taxon>
    </lineage>
</organism>
<dbReference type="InterPro" id="IPR040442">
    <property type="entry name" value="Pyrv_kinase-like_dom_sf"/>
</dbReference>
<evidence type="ECO:0000256" key="1">
    <source>
        <dbReference type="ARBA" id="ARBA00005568"/>
    </source>
</evidence>
<dbReference type="PANTHER" id="PTHR30502">
    <property type="entry name" value="2-KETO-3-DEOXY-L-RHAMNONATE ALDOLASE"/>
    <property type="match status" value="1"/>
</dbReference>
<dbReference type="Pfam" id="PF03328">
    <property type="entry name" value="HpcH_HpaI"/>
    <property type="match status" value="1"/>
</dbReference>
<dbReference type="HOGENOM" id="CLU_059964_1_0_9"/>
<dbReference type="SUPFAM" id="SSF51621">
    <property type="entry name" value="Phosphoenolpyruvate/pyruvate domain"/>
    <property type="match status" value="1"/>
</dbReference>
<comment type="similarity">
    <text evidence="1">Belongs to the HpcH/HpaI aldolase family.</text>
</comment>
<evidence type="ECO:0000259" key="4">
    <source>
        <dbReference type="Pfam" id="PF03328"/>
    </source>
</evidence>
<protein>
    <submittedName>
        <fullName evidence="5">HpcH/HpaI aldolase/citrate lyase family protein</fullName>
    </submittedName>
</protein>
<dbReference type="InterPro" id="IPR050251">
    <property type="entry name" value="HpcH-HpaI_aldolase"/>
</dbReference>
<dbReference type="GO" id="GO:0016832">
    <property type="term" value="F:aldehyde-lyase activity"/>
    <property type="evidence" value="ECO:0007669"/>
    <property type="project" value="TreeGrafter"/>
</dbReference>
<accession>D5Q3W1</accession>
<feature type="domain" description="HpcH/HpaI aldolase/citrate lyase" evidence="4">
    <location>
        <begin position="29"/>
        <end position="228"/>
    </location>
</feature>
<dbReference type="EMBL" id="ADNX01000039">
    <property type="protein sequence ID" value="EFH07281.1"/>
    <property type="molecule type" value="Genomic_DNA"/>
</dbReference>
<dbReference type="Gene3D" id="3.20.20.60">
    <property type="entry name" value="Phosphoenolpyruvate-binding domains"/>
    <property type="match status" value="1"/>
</dbReference>
<dbReference type="Proteomes" id="UP000003227">
    <property type="component" value="Unassembled WGS sequence"/>
</dbReference>
<comment type="caution">
    <text evidence="5">The sequence shown here is derived from an EMBL/GenBank/DDBJ whole genome shotgun (WGS) entry which is preliminary data.</text>
</comment>
<evidence type="ECO:0000256" key="3">
    <source>
        <dbReference type="ARBA" id="ARBA00023239"/>
    </source>
</evidence>
<keyword evidence="3 5" id="KW-0456">Lyase</keyword>
<name>D5Q3W1_CLODI</name>
<evidence type="ECO:0000313" key="6">
    <source>
        <dbReference type="Proteomes" id="UP000003227"/>
    </source>
</evidence>
<dbReference type="GO" id="GO:0046872">
    <property type="term" value="F:metal ion binding"/>
    <property type="evidence" value="ECO:0007669"/>
    <property type="project" value="UniProtKB-KW"/>
</dbReference>
<dbReference type="InterPro" id="IPR005000">
    <property type="entry name" value="Aldolase/citrate-lyase_domain"/>
</dbReference>